<proteinExistence type="predicted"/>
<accession>A0A2S8BJF3</accession>
<comment type="caution">
    <text evidence="1">The sequence shown here is derived from an EMBL/GenBank/DDBJ whole genome shotgun (WGS) entry which is preliminary data.</text>
</comment>
<organism evidence="1 2">
    <name type="scientific">Mycobacterium talmoniae</name>
    <dbReference type="NCBI Taxonomy" id="1858794"/>
    <lineage>
        <taxon>Bacteria</taxon>
        <taxon>Bacillati</taxon>
        <taxon>Actinomycetota</taxon>
        <taxon>Actinomycetes</taxon>
        <taxon>Mycobacteriales</taxon>
        <taxon>Mycobacteriaceae</taxon>
        <taxon>Mycobacterium</taxon>
    </lineage>
</organism>
<evidence type="ECO:0000313" key="1">
    <source>
        <dbReference type="EMBL" id="PQM46755.1"/>
    </source>
</evidence>
<sequence>MNRIAGPASMLALPNICRRYHCPLDSPIMSVLVNFSAPSGKWPQKMIALDHTLRITLAIALAVAVDLYVAPGDSAVSAGNAT</sequence>
<gene>
    <name evidence="1" type="ORF">C1Y40_03064</name>
</gene>
<dbReference type="EMBL" id="PPEA01000440">
    <property type="protein sequence ID" value="PQM46755.1"/>
    <property type="molecule type" value="Genomic_DNA"/>
</dbReference>
<dbReference type="Proteomes" id="UP000238296">
    <property type="component" value="Unassembled WGS sequence"/>
</dbReference>
<name>A0A2S8BJF3_9MYCO</name>
<protein>
    <submittedName>
        <fullName evidence="1">Uncharacterized protein</fullName>
    </submittedName>
</protein>
<dbReference type="AlphaFoldDB" id="A0A2S8BJF3"/>
<evidence type="ECO:0000313" key="2">
    <source>
        <dbReference type="Proteomes" id="UP000238296"/>
    </source>
</evidence>
<reference evidence="1 2" key="1">
    <citation type="journal article" date="2017" name="Int. J. Syst. Evol. Microbiol.">
        <title>Mycobacterium talmoniae sp. nov., a slowly growing mycobacterium isolated from human respiratory samples.</title>
        <authorList>
            <person name="Davidson R.M."/>
            <person name="DeGroote M.A."/>
            <person name="Marola J.L."/>
            <person name="Buss S."/>
            <person name="Jones V."/>
            <person name="McNeil M.R."/>
            <person name="Freifeld A.G."/>
            <person name="Elaine Epperson L."/>
            <person name="Hasan N.A."/>
            <person name="Jackson M."/>
            <person name="Iwen P.C."/>
            <person name="Salfinger M."/>
            <person name="Strong M."/>
        </authorList>
    </citation>
    <scope>NUCLEOTIDE SEQUENCE [LARGE SCALE GENOMIC DNA]</scope>
    <source>
        <strain evidence="1 2">ATCC BAA-2683</strain>
    </source>
</reference>